<dbReference type="PROSITE" id="PS51898">
    <property type="entry name" value="TYR_RECOMBINASE"/>
    <property type="match status" value="1"/>
</dbReference>
<evidence type="ECO:0000256" key="8">
    <source>
        <dbReference type="ARBA" id="ARBA00023306"/>
    </source>
</evidence>
<sequence length="293" mass="33297">MPDPAADFLTYLRQNKNYSAHTISNYARDLRYFARHCREQKVAAVTVEAIRDYLRCLSKLNYAKRSIARCIAAHKSYGRFLLKNKLAQADPWQKINSPKLEKNMPDFLTVAEIDQLLDAVKRGAAKLKQIRDRAVYELLYASGIRVSELVNIQPADLDLAAGEIRIFGKGAKERIVLISPRAARVLQDYLQNVRPVLAKNKGTALFLNLKGGRLTQRSVERNLVQYAKLAGLQKTVTPHTLRHSFATHLLEGGADLRVVQELLGHSSLSTTQVYTHITRDRLEKVMRQYHPRP</sequence>
<dbReference type="EMBL" id="BGZN01000042">
    <property type="protein sequence ID" value="GBR74366.1"/>
    <property type="molecule type" value="Genomic_DNA"/>
</dbReference>
<dbReference type="Pfam" id="PF00589">
    <property type="entry name" value="Phage_integrase"/>
    <property type="match status" value="1"/>
</dbReference>
<dbReference type="GO" id="GO:0009037">
    <property type="term" value="F:tyrosine-based site-specific recombinase activity"/>
    <property type="evidence" value="ECO:0007669"/>
    <property type="project" value="UniProtKB-UniRule"/>
</dbReference>
<dbReference type="Proteomes" id="UP000269352">
    <property type="component" value="Unassembled WGS sequence"/>
</dbReference>
<comment type="function">
    <text evidence="9">Site-specific tyrosine recombinase, which acts by catalyzing the cutting and rejoining of the recombining DNA molecules. The XerC-XerD complex is essential to convert dimers of the bacterial chromosome into monomers to permit their segregation at cell division. It also contributes to the segregational stability of plasmids.</text>
</comment>
<evidence type="ECO:0000256" key="3">
    <source>
        <dbReference type="ARBA" id="ARBA00022618"/>
    </source>
</evidence>
<dbReference type="PANTHER" id="PTHR30349:SF77">
    <property type="entry name" value="TYROSINE RECOMBINASE XERC"/>
    <property type="match status" value="1"/>
</dbReference>
<feature type="active site" description="O-(3'-phospho-DNA)-tyrosine intermediate" evidence="9">
    <location>
        <position position="274"/>
    </location>
</feature>
<evidence type="ECO:0000256" key="2">
    <source>
        <dbReference type="ARBA" id="ARBA00022490"/>
    </source>
</evidence>
<proteinExistence type="inferred from homology"/>
<reference evidence="12 13" key="1">
    <citation type="journal article" date="2019" name="ISME J.">
        <title>Genome analyses of uncultured TG2/ZB3 bacteria in 'Margulisbacteria' specifically attached to ectosymbiotic spirochetes of protists in the termite gut.</title>
        <authorList>
            <person name="Utami Y.D."/>
            <person name="Kuwahara H."/>
            <person name="Igai K."/>
            <person name="Murakami T."/>
            <person name="Sugaya K."/>
            <person name="Morikawa T."/>
            <person name="Nagura Y."/>
            <person name="Yuki M."/>
            <person name="Deevong P."/>
            <person name="Inoue T."/>
            <person name="Kihara K."/>
            <person name="Lo N."/>
            <person name="Yamada A."/>
            <person name="Ohkuma M."/>
            <person name="Hongoh Y."/>
        </authorList>
    </citation>
    <scope>NUCLEOTIDE SEQUENCE [LARGE SCALE GENOMIC DNA]</scope>
    <source>
        <strain evidence="12">NkOx7-01</strain>
    </source>
</reference>
<evidence type="ECO:0000256" key="4">
    <source>
        <dbReference type="ARBA" id="ARBA00022829"/>
    </source>
</evidence>
<dbReference type="InterPro" id="IPR013762">
    <property type="entry name" value="Integrase-like_cat_sf"/>
</dbReference>
<evidence type="ECO:0000259" key="10">
    <source>
        <dbReference type="PROSITE" id="PS51898"/>
    </source>
</evidence>
<evidence type="ECO:0000313" key="13">
    <source>
        <dbReference type="Proteomes" id="UP000269352"/>
    </source>
</evidence>
<dbReference type="PANTHER" id="PTHR30349">
    <property type="entry name" value="PHAGE INTEGRASE-RELATED"/>
    <property type="match status" value="1"/>
</dbReference>
<dbReference type="GO" id="GO:0051301">
    <property type="term" value="P:cell division"/>
    <property type="evidence" value="ECO:0007669"/>
    <property type="project" value="UniProtKB-KW"/>
</dbReference>
<dbReference type="GO" id="GO:0007059">
    <property type="term" value="P:chromosome segregation"/>
    <property type="evidence" value="ECO:0007669"/>
    <property type="project" value="UniProtKB-UniRule"/>
</dbReference>
<keyword evidence="2 9" id="KW-0963">Cytoplasm</keyword>
<name>A0A388TEG8_TERA1</name>
<comment type="similarity">
    <text evidence="9">Belongs to the 'phage' integrase family. XerC subfamily.</text>
</comment>
<dbReference type="AlphaFoldDB" id="A0A388TEG8"/>
<feature type="active site" evidence="9">
    <location>
        <position position="145"/>
    </location>
</feature>
<feature type="active site" evidence="9">
    <location>
        <position position="169"/>
    </location>
</feature>
<feature type="active site" evidence="9">
    <location>
        <position position="242"/>
    </location>
</feature>
<keyword evidence="7 9" id="KW-0233">DNA recombination</keyword>
<dbReference type="Pfam" id="PF02899">
    <property type="entry name" value="Phage_int_SAM_1"/>
    <property type="match status" value="1"/>
</dbReference>
<evidence type="ECO:0000256" key="6">
    <source>
        <dbReference type="ARBA" id="ARBA00023125"/>
    </source>
</evidence>
<dbReference type="InterPro" id="IPR004107">
    <property type="entry name" value="Integrase_SAM-like_N"/>
</dbReference>
<dbReference type="CDD" id="cd00798">
    <property type="entry name" value="INT_XerDC_C"/>
    <property type="match status" value="1"/>
</dbReference>
<dbReference type="Gene3D" id="1.10.150.130">
    <property type="match status" value="1"/>
</dbReference>
<keyword evidence="3 9" id="KW-0132">Cell division</keyword>
<evidence type="ECO:0000256" key="5">
    <source>
        <dbReference type="ARBA" id="ARBA00022908"/>
    </source>
</evidence>
<keyword evidence="13" id="KW-1185">Reference proteome</keyword>
<dbReference type="GO" id="GO:0003677">
    <property type="term" value="F:DNA binding"/>
    <property type="evidence" value="ECO:0007669"/>
    <property type="project" value="UniProtKB-UniRule"/>
</dbReference>
<protein>
    <recommendedName>
        <fullName evidence="9">Tyrosine recombinase XerC</fullName>
    </recommendedName>
</protein>
<dbReference type="HAMAP" id="MF_01808">
    <property type="entry name" value="Recomb_XerC_XerD"/>
    <property type="match status" value="1"/>
</dbReference>
<gene>
    <name evidence="9 12" type="primary">xerC</name>
    <name evidence="12" type="ORF">NO1_1555</name>
</gene>
<feature type="domain" description="Core-binding (CB)" evidence="11">
    <location>
        <begin position="1"/>
        <end position="82"/>
    </location>
</feature>
<evidence type="ECO:0000259" key="11">
    <source>
        <dbReference type="PROSITE" id="PS51900"/>
    </source>
</evidence>
<dbReference type="GO" id="GO:0005737">
    <property type="term" value="C:cytoplasm"/>
    <property type="evidence" value="ECO:0007669"/>
    <property type="project" value="UniProtKB-SubCell"/>
</dbReference>
<dbReference type="InterPro" id="IPR011010">
    <property type="entry name" value="DNA_brk_join_enz"/>
</dbReference>
<comment type="subcellular location">
    <subcellularLocation>
        <location evidence="1 9">Cytoplasm</location>
    </subcellularLocation>
</comment>
<dbReference type="Gene3D" id="1.10.443.10">
    <property type="entry name" value="Intergrase catalytic core"/>
    <property type="match status" value="1"/>
</dbReference>
<comment type="caution">
    <text evidence="12">The sequence shown here is derived from an EMBL/GenBank/DDBJ whole genome shotgun (WGS) entry which is preliminary data.</text>
</comment>
<comment type="subunit">
    <text evidence="9">Forms a cyclic heterotetrameric complex composed of two molecules of XerC and two molecules of XerD.</text>
</comment>
<dbReference type="InterPro" id="IPR044068">
    <property type="entry name" value="CB"/>
</dbReference>
<organism evidence="12 13">
    <name type="scientific">Termititenax aidoneus</name>
    <dbReference type="NCBI Taxonomy" id="2218524"/>
    <lineage>
        <taxon>Bacteria</taxon>
        <taxon>Bacillati</taxon>
        <taxon>Candidatus Margulisiibacteriota</taxon>
        <taxon>Candidatus Termititenacia</taxon>
        <taxon>Candidatus Termititenacales</taxon>
        <taxon>Candidatus Termititenacaceae</taxon>
        <taxon>Candidatus Termititenax</taxon>
    </lineage>
</organism>
<dbReference type="InterPro" id="IPR002104">
    <property type="entry name" value="Integrase_catalytic"/>
</dbReference>
<feature type="active site" evidence="9">
    <location>
        <position position="239"/>
    </location>
</feature>
<dbReference type="SUPFAM" id="SSF56349">
    <property type="entry name" value="DNA breaking-rejoining enzymes"/>
    <property type="match status" value="1"/>
</dbReference>
<dbReference type="InterPro" id="IPR050090">
    <property type="entry name" value="Tyrosine_recombinase_XerCD"/>
</dbReference>
<keyword evidence="6 9" id="KW-0238">DNA-binding</keyword>
<dbReference type="NCBIfam" id="NF001399">
    <property type="entry name" value="PRK00283.1"/>
    <property type="match status" value="1"/>
</dbReference>
<keyword evidence="4 9" id="KW-0159">Chromosome partition</keyword>
<evidence type="ECO:0000256" key="1">
    <source>
        <dbReference type="ARBA" id="ARBA00004496"/>
    </source>
</evidence>
<keyword evidence="5 9" id="KW-0229">DNA integration</keyword>
<evidence type="ECO:0000313" key="12">
    <source>
        <dbReference type="EMBL" id="GBR74366.1"/>
    </source>
</evidence>
<feature type="active site" evidence="9">
    <location>
        <position position="265"/>
    </location>
</feature>
<feature type="domain" description="Tyr recombinase" evidence="10">
    <location>
        <begin position="103"/>
        <end position="287"/>
    </location>
</feature>
<keyword evidence="8 9" id="KW-0131">Cell cycle</keyword>
<dbReference type="NCBIfam" id="NF040815">
    <property type="entry name" value="recomb_XerA_Arch"/>
    <property type="match status" value="1"/>
</dbReference>
<dbReference type="InterPro" id="IPR023009">
    <property type="entry name" value="Tyrosine_recombinase_XerC/XerD"/>
</dbReference>
<evidence type="ECO:0000256" key="7">
    <source>
        <dbReference type="ARBA" id="ARBA00023172"/>
    </source>
</evidence>
<dbReference type="InterPro" id="IPR010998">
    <property type="entry name" value="Integrase_recombinase_N"/>
</dbReference>
<dbReference type="GO" id="GO:0006313">
    <property type="term" value="P:DNA transposition"/>
    <property type="evidence" value="ECO:0007669"/>
    <property type="project" value="UniProtKB-UniRule"/>
</dbReference>
<evidence type="ECO:0000256" key="9">
    <source>
        <dbReference type="HAMAP-Rule" id="MF_01808"/>
    </source>
</evidence>
<dbReference type="PROSITE" id="PS51900">
    <property type="entry name" value="CB"/>
    <property type="match status" value="1"/>
</dbReference>
<accession>A0A388TEG8</accession>